<accession>A0A0M4FUD6</accession>
<reference evidence="3" key="1">
    <citation type="submission" date="2015-08" db="EMBL/GenBank/DDBJ databases">
        <title>Genome sequencing project for genomic taxonomy and phylogenomics of Bacillus-like bacteria.</title>
        <authorList>
            <person name="Liu B."/>
            <person name="Wang J."/>
            <person name="Zhu Y."/>
            <person name="Liu G."/>
            <person name="Chen Q."/>
            <person name="Chen Z."/>
            <person name="Lan J."/>
            <person name="Che J."/>
            <person name="Ge C."/>
            <person name="Shi H."/>
            <person name="Pan Z."/>
            <person name="Liu X."/>
        </authorList>
    </citation>
    <scope>NUCLEOTIDE SEQUENCE [LARGE SCALE GENOMIC DNA]</scope>
    <source>
        <strain evidence="3">FJAT-4402</strain>
    </source>
</reference>
<sequence>MKVFLITLLCLSIIVVTGTGVYFYLTNQRIEASKQGGGEEAANQINNEEKASKTANSSEKGGRNIAEAKNLSKEAKDFLVTFQYGDYDTDVAYKDEAKVKEIIRKQHNYLNDLAGWGHLDSVDLHTLAESPEWQQLKEDISYLKKDGFSDSEVLNDLSNAEAFFVIGQEGDSMSIRYLHRIFHDLDAEINGTEVDKIWGVTRSFGDERKNEVLFNYING</sequence>
<evidence type="ECO:0000313" key="3">
    <source>
        <dbReference type="Proteomes" id="UP000067625"/>
    </source>
</evidence>
<organism evidence="2 3">
    <name type="scientific">Bacillus gobiensis</name>
    <dbReference type="NCBI Taxonomy" id="1441095"/>
    <lineage>
        <taxon>Bacteria</taxon>
        <taxon>Bacillati</taxon>
        <taxon>Bacillota</taxon>
        <taxon>Bacilli</taxon>
        <taxon>Bacillales</taxon>
        <taxon>Bacillaceae</taxon>
        <taxon>Bacillus</taxon>
    </lineage>
</organism>
<dbReference type="AlphaFoldDB" id="A0A0M4FUD6"/>
<dbReference type="Proteomes" id="UP000067625">
    <property type="component" value="Chromosome"/>
</dbReference>
<evidence type="ECO:0000256" key="1">
    <source>
        <dbReference type="SAM" id="MobiDB-lite"/>
    </source>
</evidence>
<gene>
    <name evidence="2" type="ORF">AM592_21735</name>
</gene>
<feature type="region of interest" description="Disordered" evidence="1">
    <location>
        <begin position="35"/>
        <end position="64"/>
    </location>
</feature>
<evidence type="ECO:0000313" key="2">
    <source>
        <dbReference type="EMBL" id="ALC83835.1"/>
    </source>
</evidence>
<protein>
    <submittedName>
        <fullName evidence="2">Uncharacterized protein</fullName>
    </submittedName>
</protein>
<proteinExistence type="predicted"/>
<keyword evidence="3" id="KW-1185">Reference proteome</keyword>
<dbReference type="PATRIC" id="fig|1441095.3.peg.4800"/>
<dbReference type="EMBL" id="CP012600">
    <property type="protein sequence ID" value="ALC83835.1"/>
    <property type="molecule type" value="Genomic_DNA"/>
</dbReference>
<reference evidence="2 3" key="2">
    <citation type="journal article" date="2016" name="Int. J. Syst. Evol. Microbiol.">
        <title>Bacillus gobiensis sp. nov., isolated from a soil sample.</title>
        <authorList>
            <person name="Liu B."/>
            <person name="Liu G.H."/>
            <person name="Cetin S."/>
            <person name="Schumann P."/>
            <person name="Pan Z.Z."/>
            <person name="Chen Q.Q."/>
        </authorList>
    </citation>
    <scope>NUCLEOTIDE SEQUENCE [LARGE SCALE GENOMIC DNA]</scope>
    <source>
        <strain evidence="2 3">FJAT-4402</strain>
    </source>
</reference>
<name>A0A0M4FUD6_9BACI</name>
<dbReference type="OrthoDB" id="2087420at2"/>
<dbReference type="RefSeq" id="WP_053605708.1">
    <property type="nucleotide sequence ID" value="NZ_CP012600.1"/>
</dbReference>